<feature type="transmembrane region" description="Helical" evidence="1">
    <location>
        <begin position="16"/>
        <end position="35"/>
    </location>
</feature>
<dbReference type="NCBIfam" id="TIGR03746">
    <property type="entry name" value="conj_TIGR03746"/>
    <property type="match status" value="1"/>
</dbReference>
<sequence>MRLKKALDGRDAHIKTLRYVIVGLAIICAFSFWGWKTAPEHIKVDIPPDLRTGSTRGIKERHPFNIYAFGLYIWQQMNNWPVEGLKDYPKRIESLACYLTPRFKAELERDYELRLRRHELSRTRAMQEMPDRPYTAKRVFIESADSWIAYYDVSVSEDFRGETVKDVFIRFPIRISRWDVDPECNLWGLALDGFYGQPARLEEAVQGEVAVEDPRDKEGL</sequence>
<dbReference type="AlphaFoldDB" id="A0A2S4HC68"/>
<reference evidence="2" key="1">
    <citation type="submission" date="2018-01" db="EMBL/GenBank/DDBJ databases">
        <authorList>
            <person name="Yu X.-D."/>
        </authorList>
    </citation>
    <scope>NUCLEOTIDE SEQUENCE</scope>
    <source>
        <strain evidence="2">ZX-21</strain>
    </source>
</reference>
<gene>
    <name evidence="2" type="ORF">C0068_16625</name>
</gene>
<keyword evidence="1" id="KW-0472">Membrane</keyword>
<keyword evidence="1" id="KW-0812">Transmembrane</keyword>
<organism evidence="2 3">
    <name type="scientific">Zhongshania marina</name>
    <dbReference type="NCBI Taxonomy" id="2304603"/>
    <lineage>
        <taxon>Bacteria</taxon>
        <taxon>Pseudomonadati</taxon>
        <taxon>Pseudomonadota</taxon>
        <taxon>Gammaproteobacteria</taxon>
        <taxon>Cellvibrionales</taxon>
        <taxon>Spongiibacteraceae</taxon>
        <taxon>Zhongshania</taxon>
    </lineage>
</organism>
<evidence type="ECO:0000313" key="3">
    <source>
        <dbReference type="Proteomes" id="UP000237222"/>
    </source>
</evidence>
<proteinExistence type="predicted"/>
<dbReference type="RefSeq" id="WP_103685602.1">
    <property type="nucleotide sequence ID" value="NZ_PQGG01000038.1"/>
</dbReference>
<evidence type="ECO:0000256" key="1">
    <source>
        <dbReference type="SAM" id="Phobius"/>
    </source>
</evidence>
<comment type="caution">
    <text evidence="2">The sequence shown here is derived from an EMBL/GenBank/DDBJ whole genome shotgun (WGS) entry which is preliminary data.</text>
</comment>
<dbReference type="Pfam" id="PF11444">
    <property type="entry name" value="DUF2895"/>
    <property type="match status" value="1"/>
</dbReference>
<dbReference type="OrthoDB" id="8558441at2"/>
<dbReference type="EMBL" id="PQGG01000038">
    <property type="protein sequence ID" value="POP51560.1"/>
    <property type="molecule type" value="Genomic_DNA"/>
</dbReference>
<dbReference type="Proteomes" id="UP000237222">
    <property type="component" value="Unassembled WGS sequence"/>
</dbReference>
<evidence type="ECO:0000313" key="2">
    <source>
        <dbReference type="EMBL" id="POP51560.1"/>
    </source>
</evidence>
<accession>A0A2S4HC68</accession>
<name>A0A2S4HC68_9GAMM</name>
<dbReference type="InterPro" id="IPR021548">
    <property type="entry name" value="DUF2895"/>
</dbReference>
<keyword evidence="1" id="KW-1133">Transmembrane helix</keyword>
<protein>
    <submittedName>
        <fullName evidence="2">TIGR03746 family integrating conjugative element protein</fullName>
    </submittedName>
</protein>